<dbReference type="Pfam" id="PF09603">
    <property type="entry name" value="Fib_succ_major"/>
    <property type="match status" value="1"/>
</dbReference>
<evidence type="ECO:0000259" key="1">
    <source>
        <dbReference type="Pfam" id="PF09603"/>
    </source>
</evidence>
<evidence type="ECO:0000313" key="3">
    <source>
        <dbReference type="Proteomes" id="UP000266441"/>
    </source>
</evidence>
<dbReference type="AlphaFoldDB" id="A0A399D2R2"/>
<proteinExistence type="predicted"/>
<evidence type="ECO:0000313" key="2">
    <source>
        <dbReference type="EMBL" id="RIH66164.1"/>
    </source>
</evidence>
<sequence length="189" mass="21357">MDVDGNIYSVITIGEQTWMGENLRVKHAPDGSEIISYVYIDNPEAEERYGRLYSWDVAMNGSTEEEAQGICPCGWHIPDDDEFKKLEIHLGMTQAEAEMANTWRGSLVGTSLKEGGNSGYDAQLAGRRSSGGRLGYIGEMEYMWTSTEYEKDLAWRRCLNVNSPTVGRWNTFPKSYGFSVRCIQNKKTK</sequence>
<accession>A0A399D2R2</accession>
<reference evidence="2 3" key="1">
    <citation type="journal article" date="2015" name="Int. J. Syst. Evol. Microbiol.">
        <title>Mariniphaga sediminis sp. nov., isolated from coastal sediment.</title>
        <authorList>
            <person name="Wang F.Q."/>
            <person name="Shen Q.Y."/>
            <person name="Chen G.J."/>
            <person name="Du Z.J."/>
        </authorList>
    </citation>
    <scope>NUCLEOTIDE SEQUENCE [LARGE SCALE GENOMIC DNA]</scope>
    <source>
        <strain evidence="2 3">SY21</strain>
    </source>
</reference>
<protein>
    <recommendedName>
        <fullName evidence="1">Fibrobacter succinogenes major paralogous domain-containing protein</fullName>
    </recommendedName>
</protein>
<dbReference type="InterPro" id="IPR011871">
    <property type="entry name" value="Fib_succ_major"/>
</dbReference>
<dbReference type="OrthoDB" id="9805760at2"/>
<feature type="domain" description="Fibrobacter succinogenes major paralogous" evidence="1">
    <location>
        <begin position="11"/>
        <end position="184"/>
    </location>
</feature>
<keyword evidence="3" id="KW-1185">Reference proteome</keyword>
<gene>
    <name evidence="2" type="ORF">D1164_04435</name>
</gene>
<name>A0A399D2R2_9BACT</name>
<dbReference type="EMBL" id="QWET01000003">
    <property type="protein sequence ID" value="RIH66164.1"/>
    <property type="molecule type" value="Genomic_DNA"/>
</dbReference>
<dbReference type="Proteomes" id="UP000266441">
    <property type="component" value="Unassembled WGS sequence"/>
</dbReference>
<dbReference type="NCBIfam" id="TIGR02145">
    <property type="entry name" value="Fib_succ_major"/>
    <property type="match status" value="1"/>
</dbReference>
<organism evidence="2 3">
    <name type="scientific">Mariniphaga sediminis</name>
    <dbReference type="NCBI Taxonomy" id="1628158"/>
    <lineage>
        <taxon>Bacteria</taxon>
        <taxon>Pseudomonadati</taxon>
        <taxon>Bacteroidota</taxon>
        <taxon>Bacteroidia</taxon>
        <taxon>Marinilabiliales</taxon>
        <taxon>Prolixibacteraceae</taxon>
        <taxon>Mariniphaga</taxon>
    </lineage>
</organism>
<comment type="caution">
    <text evidence="2">The sequence shown here is derived from an EMBL/GenBank/DDBJ whole genome shotgun (WGS) entry which is preliminary data.</text>
</comment>